<dbReference type="OrthoDB" id="21643at2759"/>
<reference evidence="6" key="1">
    <citation type="submission" date="2017-07" db="EMBL/GenBank/DDBJ databases">
        <title>Taro Niue Genome Assembly and Annotation.</title>
        <authorList>
            <person name="Atibalentja N."/>
            <person name="Keating K."/>
            <person name="Fields C.J."/>
        </authorList>
    </citation>
    <scope>NUCLEOTIDE SEQUENCE</scope>
    <source>
        <strain evidence="6">Niue_2</strain>
        <tissue evidence="6">Leaf</tissue>
    </source>
</reference>
<name>A0A843VE79_COLES</name>
<dbReference type="GO" id="GO:0005730">
    <property type="term" value="C:nucleolus"/>
    <property type="evidence" value="ECO:0007669"/>
    <property type="project" value="UniProtKB-SubCell"/>
</dbReference>
<dbReference type="SUPFAM" id="SSF54928">
    <property type="entry name" value="RNA-binding domain, RBD"/>
    <property type="match status" value="1"/>
</dbReference>
<dbReference type="Pfam" id="PF00076">
    <property type="entry name" value="RRM_1"/>
    <property type="match status" value="1"/>
</dbReference>
<dbReference type="GO" id="GO:0003723">
    <property type="term" value="F:RNA binding"/>
    <property type="evidence" value="ECO:0007669"/>
    <property type="project" value="UniProtKB-UniRule"/>
</dbReference>
<comment type="subcellular location">
    <subcellularLocation>
        <location evidence="1">Nucleus</location>
        <location evidence="1">Nucleolus</location>
    </subcellularLocation>
</comment>
<keyword evidence="2 4" id="KW-0694">RNA-binding</keyword>
<dbReference type="InterPro" id="IPR000504">
    <property type="entry name" value="RRM_dom"/>
</dbReference>
<dbReference type="SMART" id="SM00360">
    <property type="entry name" value="RRM"/>
    <property type="match status" value="1"/>
</dbReference>
<dbReference type="Gene3D" id="3.30.70.330">
    <property type="match status" value="1"/>
</dbReference>
<accession>A0A843VE79</accession>
<feature type="domain" description="RRM" evidence="5">
    <location>
        <begin position="43"/>
        <end position="119"/>
    </location>
</feature>
<dbReference type="PANTHER" id="PTHR23099:SF0">
    <property type="entry name" value="GERM CELL NUCLEAR ACIDIC PROTEIN"/>
    <property type="match status" value="1"/>
</dbReference>
<dbReference type="InterPro" id="IPR035979">
    <property type="entry name" value="RBD_domain_sf"/>
</dbReference>
<dbReference type="AlphaFoldDB" id="A0A843VE79"/>
<feature type="non-terminal residue" evidence="6">
    <location>
        <position position="1"/>
    </location>
</feature>
<comment type="caution">
    <text evidence="6">The sequence shown here is derived from an EMBL/GenBank/DDBJ whole genome shotgun (WGS) entry which is preliminary data.</text>
</comment>
<evidence type="ECO:0000313" key="6">
    <source>
        <dbReference type="EMBL" id="MQL93456.1"/>
    </source>
</evidence>
<evidence type="ECO:0000259" key="5">
    <source>
        <dbReference type="PROSITE" id="PS50102"/>
    </source>
</evidence>
<keyword evidence="3" id="KW-0539">Nucleus</keyword>
<evidence type="ECO:0000256" key="2">
    <source>
        <dbReference type="ARBA" id="ARBA00022884"/>
    </source>
</evidence>
<dbReference type="EMBL" id="NMUH01001565">
    <property type="protein sequence ID" value="MQL93456.1"/>
    <property type="molecule type" value="Genomic_DNA"/>
</dbReference>
<protein>
    <recommendedName>
        <fullName evidence="5">RRM domain-containing protein</fullName>
    </recommendedName>
</protein>
<proteinExistence type="predicted"/>
<dbReference type="Proteomes" id="UP000652761">
    <property type="component" value="Unassembled WGS sequence"/>
</dbReference>
<keyword evidence="7" id="KW-1185">Reference proteome</keyword>
<evidence type="ECO:0000313" key="7">
    <source>
        <dbReference type="Proteomes" id="UP000652761"/>
    </source>
</evidence>
<gene>
    <name evidence="6" type="ORF">Taro_026101</name>
</gene>
<evidence type="ECO:0000256" key="4">
    <source>
        <dbReference type="PROSITE-ProRule" id="PRU00176"/>
    </source>
</evidence>
<evidence type="ECO:0000256" key="1">
    <source>
        <dbReference type="ARBA" id="ARBA00004604"/>
    </source>
</evidence>
<dbReference type="CDD" id="cd12226">
    <property type="entry name" value="RRM_NOL8"/>
    <property type="match status" value="1"/>
</dbReference>
<evidence type="ECO:0000256" key="3">
    <source>
        <dbReference type="ARBA" id="ARBA00023242"/>
    </source>
</evidence>
<dbReference type="InterPro" id="IPR012677">
    <property type="entry name" value="Nucleotide-bd_a/b_plait_sf"/>
</dbReference>
<sequence length="376" mass="41297">MASWGSAAVRLGVGKSGGAALSSETSATANDAAAGVSILAGMTRIYMGGLGGGVTEADIVKTFAPLGRVRRVDFVRTKGRAFAYIDFEPNSDKSLAKLFATYNGCIWKGGRLRLEKAKEHYLIRLKRECAEDAEPSKKPDVADMGKCFISSDKPKQMAEEKMQLRIFFPKLRKVKALPFKGTGKHKYSFQRIAIPSLPVHFCDCEEHCHSHEDPNQDQPKYVKDQTVVKEKELSIMSSVMKKLFEKEANTNVADSTAFQATEREILDDSKNETQFGDGDAAQQSDSDVDNFVTNIGLGNKEDVLSLMQLKGWDSATLDREGQNKSLFCPEELGGGLWLLTQCQRHGRWTPSIISASSDLAVDAGLCRTQTRALKIG</sequence>
<dbReference type="InterPro" id="IPR034138">
    <property type="entry name" value="NOP8_RRM"/>
</dbReference>
<organism evidence="6 7">
    <name type="scientific">Colocasia esculenta</name>
    <name type="common">Wild taro</name>
    <name type="synonym">Arum esculentum</name>
    <dbReference type="NCBI Taxonomy" id="4460"/>
    <lineage>
        <taxon>Eukaryota</taxon>
        <taxon>Viridiplantae</taxon>
        <taxon>Streptophyta</taxon>
        <taxon>Embryophyta</taxon>
        <taxon>Tracheophyta</taxon>
        <taxon>Spermatophyta</taxon>
        <taxon>Magnoliopsida</taxon>
        <taxon>Liliopsida</taxon>
        <taxon>Araceae</taxon>
        <taxon>Aroideae</taxon>
        <taxon>Colocasieae</taxon>
        <taxon>Colocasia</taxon>
    </lineage>
</organism>
<dbReference type="PROSITE" id="PS50102">
    <property type="entry name" value="RRM"/>
    <property type="match status" value="1"/>
</dbReference>
<dbReference type="PANTHER" id="PTHR23099">
    <property type="entry name" value="TRANSCRIPTIONAL REGULATOR"/>
    <property type="match status" value="1"/>
</dbReference>